<name>A0A1R3KNB4_9ROSI</name>
<dbReference type="EMBL" id="AWUE01012665">
    <property type="protein sequence ID" value="OMP08570.1"/>
    <property type="molecule type" value="Genomic_DNA"/>
</dbReference>
<protein>
    <submittedName>
        <fullName evidence="2">Uncharacterized protein</fullName>
    </submittedName>
</protein>
<dbReference type="Proteomes" id="UP000187203">
    <property type="component" value="Unassembled WGS sequence"/>
</dbReference>
<gene>
    <name evidence="2" type="ORF">COLO4_06342</name>
</gene>
<evidence type="ECO:0000256" key="1">
    <source>
        <dbReference type="SAM" id="MobiDB-lite"/>
    </source>
</evidence>
<organism evidence="2 3">
    <name type="scientific">Corchorus olitorius</name>
    <dbReference type="NCBI Taxonomy" id="93759"/>
    <lineage>
        <taxon>Eukaryota</taxon>
        <taxon>Viridiplantae</taxon>
        <taxon>Streptophyta</taxon>
        <taxon>Embryophyta</taxon>
        <taxon>Tracheophyta</taxon>
        <taxon>Spermatophyta</taxon>
        <taxon>Magnoliopsida</taxon>
        <taxon>eudicotyledons</taxon>
        <taxon>Gunneridae</taxon>
        <taxon>Pentapetalae</taxon>
        <taxon>rosids</taxon>
        <taxon>malvids</taxon>
        <taxon>Malvales</taxon>
        <taxon>Malvaceae</taxon>
        <taxon>Grewioideae</taxon>
        <taxon>Apeibeae</taxon>
        <taxon>Corchorus</taxon>
    </lineage>
</organism>
<sequence>MSVRASGPASDVSHVGGLRKQGGPHRRQRVAGCVASSPFTPLGLSRDLQWPTCHC</sequence>
<comment type="caution">
    <text evidence="2">The sequence shown here is derived from an EMBL/GenBank/DDBJ whole genome shotgun (WGS) entry which is preliminary data.</text>
</comment>
<reference evidence="3" key="1">
    <citation type="submission" date="2013-09" db="EMBL/GenBank/DDBJ databases">
        <title>Corchorus olitorius genome sequencing.</title>
        <authorList>
            <person name="Alam M."/>
            <person name="Haque M.S."/>
            <person name="Islam M.S."/>
            <person name="Emdad E.M."/>
            <person name="Islam M.M."/>
            <person name="Ahmed B."/>
            <person name="Halim A."/>
            <person name="Hossen Q.M.M."/>
            <person name="Hossain M.Z."/>
            <person name="Ahmed R."/>
            <person name="Khan M.M."/>
            <person name="Islam R."/>
            <person name="Rashid M.M."/>
            <person name="Khan S.A."/>
            <person name="Rahman M.S."/>
            <person name="Alam M."/>
            <person name="Yahiya A.S."/>
            <person name="Khan M.S."/>
            <person name="Azam M.S."/>
            <person name="Haque T."/>
            <person name="Lashkar M.Z.H."/>
            <person name="Akhand A.I."/>
            <person name="Morshed G."/>
            <person name="Roy S."/>
            <person name="Uddin K.S."/>
            <person name="Rabeya T."/>
            <person name="Hossain A.S."/>
            <person name="Chowdhury A."/>
            <person name="Snigdha A.R."/>
            <person name="Mortoza M.S."/>
            <person name="Matin S.A."/>
            <person name="Hoque S.M.E."/>
            <person name="Islam M.K."/>
            <person name="Roy D.K."/>
            <person name="Haider R."/>
            <person name="Moosa M.M."/>
            <person name="Elias S.M."/>
            <person name="Hasan A.M."/>
            <person name="Jahan S."/>
            <person name="Shafiuddin M."/>
            <person name="Mahmood N."/>
            <person name="Shommy N.S."/>
        </authorList>
    </citation>
    <scope>NUCLEOTIDE SEQUENCE [LARGE SCALE GENOMIC DNA]</scope>
    <source>
        <strain evidence="3">cv. O-4</strain>
    </source>
</reference>
<dbReference type="AlphaFoldDB" id="A0A1R3KNB4"/>
<evidence type="ECO:0000313" key="2">
    <source>
        <dbReference type="EMBL" id="OMP08570.1"/>
    </source>
</evidence>
<proteinExistence type="predicted"/>
<evidence type="ECO:0000313" key="3">
    <source>
        <dbReference type="Proteomes" id="UP000187203"/>
    </source>
</evidence>
<keyword evidence="3" id="KW-1185">Reference proteome</keyword>
<accession>A0A1R3KNB4</accession>
<feature type="region of interest" description="Disordered" evidence="1">
    <location>
        <begin position="1"/>
        <end position="29"/>
    </location>
</feature>